<dbReference type="Proteomes" id="UP000002945">
    <property type="component" value="Unassembled WGS sequence"/>
</dbReference>
<dbReference type="InterPro" id="IPR006694">
    <property type="entry name" value="Fatty_acid_hydroxylase"/>
</dbReference>
<evidence type="ECO:0000259" key="8">
    <source>
        <dbReference type="Pfam" id="PF04116"/>
    </source>
</evidence>
<feature type="transmembrane region" description="Helical" evidence="7">
    <location>
        <begin position="364"/>
        <end position="381"/>
    </location>
</feature>
<comment type="subcellular location">
    <subcellularLocation>
        <location evidence="1">Endomembrane system</location>
        <topology evidence="1">Multi-pass membrane protein</topology>
    </subcellularLocation>
</comment>
<dbReference type="AlphaFoldDB" id="A9E018"/>
<feature type="transmembrane region" description="Helical" evidence="7">
    <location>
        <begin position="393"/>
        <end position="414"/>
    </location>
</feature>
<feature type="transmembrane region" description="Helical" evidence="7">
    <location>
        <begin position="339"/>
        <end position="357"/>
    </location>
</feature>
<keyword evidence="3 7" id="KW-1133">Transmembrane helix</keyword>
<keyword evidence="6 7" id="KW-0472">Membrane</keyword>
<evidence type="ECO:0000256" key="5">
    <source>
        <dbReference type="ARBA" id="ARBA00023098"/>
    </source>
</evidence>
<reference evidence="9 10" key="1">
    <citation type="journal article" date="2011" name="J. Bacteriol.">
        <title>Genome sequence of the algicidal bacterium Kordia algicida OT-1.</title>
        <authorList>
            <person name="Lee H.S."/>
            <person name="Kang S.G."/>
            <person name="Kwon K.K."/>
            <person name="Lee J.H."/>
            <person name="Kim S.J."/>
        </authorList>
    </citation>
    <scope>NUCLEOTIDE SEQUENCE [LARGE SCALE GENOMIC DNA]</scope>
    <source>
        <strain evidence="9 10">OT-1</strain>
    </source>
</reference>
<dbReference type="EMBL" id="ABIB01000006">
    <property type="protein sequence ID" value="EDP95788.1"/>
    <property type="molecule type" value="Genomic_DNA"/>
</dbReference>
<organism evidence="9 10">
    <name type="scientific">Kordia algicida OT-1</name>
    <dbReference type="NCBI Taxonomy" id="391587"/>
    <lineage>
        <taxon>Bacteria</taxon>
        <taxon>Pseudomonadati</taxon>
        <taxon>Bacteroidota</taxon>
        <taxon>Flavobacteriia</taxon>
        <taxon>Flavobacteriales</taxon>
        <taxon>Flavobacteriaceae</taxon>
        <taxon>Kordia</taxon>
    </lineage>
</organism>
<evidence type="ECO:0000313" key="10">
    <source>
        <dbReference type="Proteomes" id="UP000002945"/>
    </source>
</evidence>
<gene>
    <name evidence="9" type="ORF">KAOT1_05272</name>
</gene>
<protein>
    <submittedName>
        <fullName evidence="9">Arginine/ornithine transport system ATPase</fullName>
    </submittedName>
</protein>
<dbReference type="RefSeq" id="WP_007093623.1">
    <property type="nucleotide sequence ID" value="NZ_CP142125.1"/>
</dbReference>
<feature type="transmembrane region" description="Helical" evidence="7">
    <location>
        <begin position="49"/>
        <end position="68"/>
    </location>
</feature>
<dbReference type="STRING" id="391587.KAOT1_05272"/>
<proteinExistence type="predicted"/>
<dbReference type="eggNOG" id="COG3000">
    <property type="taxonomic scope" value="Bacteria"/>
</dbReference>
<evidence type="ECO:0000256" key="6">
    <source>
        <dbReference type="ARBA" id="ARBA00023136"/>
    </source>
</evidence>
<dbReference type="Pfam" id="PF04116">
    <property type="entry name" value="FA_hydroxylase"/>
    <property type="match status" value="1"/>
</dbReference>
<dbReference type="OrthoDB" id="9770329at2"/>
<dbReference type="PANTHER" id="PTHR21624">
    <property type="entry name" value="STEROL DESATURASE-RELATED PROTEIN"/>
    <property type="match status" value="1"/>
</dbReference>
<dbReference type="GO" id="GO:0006643">
    <property type="term" value="P:membrane lipid metabolic process"/>
    <property type="evidence" value="ECO:0007669"/>
    <property type="project" value="TreeGrafter"/>
</dbReference>
<dbReference type="GO" id="GO:0005506">
    <property type="term" value="F:iron ion binding"/>
    <property type="evidence" value="ECO:0007669"/>
    <property type="project" value="InterPro"/>
</dbReference>
<keyword evidence="2 7" id="KW-0812">Transmembrane</keyword>
<dbReference type="GO" id="GO:0008610">
    <property type="term" value="P:lipid biosynthetic process"/>
    <property type="evidence" value="ECO:0007669"/>
    <property type="project" value="InterPro"/>
</dbReference>
<feature type="transmembrane region" description="Helical" evidence="7">
    <location>
        <begin position="136"/>
        <end position="157"/>
    </location>
</feature>
<comment type="caution">
    <text evidence="9">The sequence shown here is derived from an EMBL/GenBank/DDBJ whole genome shotgun (WGS) entry which is preliminary data.</text>
</comment>
<evidence type="ECO:0000256" key="4">
    <source>
        <dbReference type="ARBA" id="ARBA00023002"/>
    </source>
</evidence>
<dbReference type="InterPro" id="IPR051689">
    <property type="entry name" value="Sterol_desaturase/TMEM195"/>
</dbReference>
<evidence type="ECO:0000256" key="2">
    <source>
        <dbReference type="ARBA" id="ARBA00022692"/>
    </source>
</evidence>
<evidence type="ECO:0000256" key="1">
    <source>
        <dbReference type="ARBA" id="ARBA00004127"/>
    </source>
</evidence>
<feature type="domain" description="Fatty acid hydroxylase" evidence="8">
    <location>
        <begin position="84"/>
        <end position="217"/>
    </location>
</feature>
<accession>A9E018</accession>
<dbReference type="HOGENOM" id="CLU_033631_2_0_10"/>
<feature type="transmembrane region" description="Helical" evidence="7">
    <location>
        <begin position="80"/>
        <end position="98"/>
    </location>
</feature>
<keyword evidence="5" id="KW-0443">Lipid metabolism</keyword>
<dbReference type="PANTHER" id="PTHR21624:SF1">
    <property type="entry name" value="ALKYLGLYCEROL MONOOXYGENASE"/>
    <property type="match status" value="1"/>
</dbReference>
<sequence length="427" mass="49651">MEAYANALLYAIPFFSILVIVEIAYGYFVKNQTHNVNDTVSSISSGLTSIIKDSLGLAVILISYPFLVENLALFNVSETWYAYLLAFIAIDFASYWNHRLSHKINFFWNQHVIHHSSEEFNLACALRQSISNILGYFPLLLIPAALIGIPFKIIAILSPIHLFAQFWYHTKHIGKLGFLEYIIVTPSQHRVHHAINPEYIDKNLAAVFCVWDRIFGTFQEELDEVPPVFGVLKPAATWNPILINFQHLWRLIKDAWRTNSYYDKLRIWFMPTGWRPKDVSKKYPVTIIENVYQFEKYNTETSISLQIWSIIQMIITIFLMLFLFYNFGNILETGGFPMILLYGAIVFIGIYSYTSLLDTYKYTIVFELVKLTLGLFAILFFKDWFGLNSYFYYGNMVMGMYFVASFLATIYFSFVERKFVTSKAITI</sequence>
<feature type="transmembrane region" description="Helical" evidence="7">
    <location>
        <begin position="305"/>
        <end position="327"/>
    </location>
</feature>
<dbReference type="GO" id="GO:0012505">
    <property type="term" value="C:endomembrane system"/>
    <property type="evidence" value="ECO:0007669"/>
    <property type="project" value="UniProtKB-SubCell"/>
</dbReference>
<dbReference type="GO" id="GO:0016020">
    <property type="term" value="C:membrane"/>
    <property type="evidence" value="ECO:0007669"/>
    <property type="project" value="GOC"/>
</dbReference>
<dbReference type="GO" id="GO:0050479">
    <property type="term" value="F:glyceryl-ether monooxygenase activity"/>
    <property type="evidence" value="ECO:0007669"/>
    <property type="project" value="TreeGrafter"/>
</dbReference>
<keyword evidence="10" id="KW-1185">Reference proteome</keyword>
<keyword evidence="4" id="KW-0560">Oxidoreductase</keyword>
<evidence type="ECO:0000256" key="3">
    <source>
        <dbReference type="ARBA" id="ARBA00022989"/>
    </source>
</evidence>
<evidence type="ECO:0000256" key="7">
    <source>
        <dbReference type="SAM" id="Phobius"/>
    </source>
</evidence>
<feature type="transmembrane region" description="Helical" evidence="7">
    <location>
        <begin position="7"/>
        <end position="29"/>
    </location>
</feature>
<name>A9E018_9FLAO</name>
<evidence type="ECO:0000313" key="9">
    <source>
        <dbReference type="EMBL" id="EDP95788.1"/>
    </source>
</evidence>